<keyword evidence="5" id="KW-1185">Reference proteome</keyword>
<dbReference type="RefSeq" id="WP_188642786.1">
    <property type="nucleotide sequence ID" value="NZ_BMID01000001.1"/>
</dbReference>
<evidence type="ECO:0000256" key="2">
    <source>
        <dbReference type="SAM" id="SignalP"/>
    </source>
</evidence>
<feature type="signal peptide" evidence="2">
    <location>
        <begin position="1"/>
        <end position="21"/>
    </location>
</feature>
<proteinExistence type="predicted"/>
<dbReference type="InterPro" id="IPR018637">
    <property type="entry name" value="DUF2059"/>
</dbReference>
<dbReference type="Pfam" id="PF09832">
    <property type="entry name" value="DUF2059"/>
    <property type="match status" value="1"/>
</dbReference>
<dbReference type="Proteomes" id="UP000603317">
    <property type="component" value="Unassembled WGS sequence"/>
</dbReference>
<dbReference type="EMBL" id="BMID01000001">
    <property type="protein sequence ID" value="GGA11423.1"/>
    <property type="molecule type" value="Genomic_DNA"/>
</dbReference>
<protein>
    <recommendedName>
        <fullName evidence="3">DUF2059 domain-containing protein</fullName>
    </recommendedName>
</protein>
<feature type="region of interest" description="Disordered" evidence="1">
    <location>
        <begin position="272"/>
        <end position="296"/>
    </location>
</feature>
<evidence type="ECO:0000259" key="3">
    <source>
        <dbReference type="Pfam" id="PF09832"/>
    </source>
</evidence>
<gene>
    <name evidence="4" type="ORF">GCM10010923_22590</name>
</gene>
<feature type="domain" description="DUF2059" evidence="3">
    <location>
        <begin position="170"/>
        <end position="209"/>
    </location>
</feature>
<evidence type="ECO:0000313" key="4">
    <source>
        <dbReference type="EMBL" id="GGA11423.1"/>
    </source>
</evidence>
<name>A0ABQ1FHV7_9SPHN</name>
<reference evidence="5" key="1">
    <citation type="journal article" date="2019" name="Int. J. Syst. Evol. Microbiol.">
        <title>The Global Catalogue of Microorganisms (GCM) 10K type strain sequencing project: providing services to taxonomists for standard genome sequencing and annotation.</title>
        <authorList>
            <consortium name="The Broad Institute Genomics Platform"/>
            <consortium name="The Broad Institute Genome Sequencing Center for Infectious Disease"/>
            <person name="Wu L."/>
            <person name="Ma J."/>
        </authorList>
    </citation>
    <scope>NUCLEOTIDE SEQUENCE [LARGE SCALE GENOMIC DNA]</scope>
    <source>
        <strain evidence="5">CGMCC 1.15297</strain>
    </source>
</reference>
<evidence type="ECO:0000313" key="5">
    <source>
        <dbReference type="Proteomes" id="UP000603317"/>
    </source>
</evidence>
<keyword evidence="2" id="KW-0732">Signal</keyword>
<organism evidence="4 5">
    <name type="scientific">Blastomonas marina</name>
    <dbReference type="NCBI Taxonomy" id="1867408"/>
    <lineage>
        <taxon>Bacteria</taxon>
        <taxon>Pseudomonadati</taxon>
        <taxon>Pseudomonadota</taxon>
        <taxon>Alphaproteobacteria</taxon>
        <taxon>Sphingomonadales</taxon>
        <taxon>Sphingomonadaceae</taxon>
        <taxon>Blastomonas</taxon>
    </lineage>
</organism>
<comment type="caution">
    <text evidence="4">The sequence shown here is derived from an EMBL/GenBank/DDBJ whole genome shotgun (WGS) entry which is preliminary data.</text>
</comment>
<accession>A0ABQ1FHV7</accession>
<sequence length="296" mass="31243">MKWMTAGVSIAALAIATPLAAQDVETEAELEAEETEMAGAMLGAMLGENEEFQKFVDLFKPEPLTPDQEARLPLATQVVGAMIPDGTMGEVLSSMFRDIVDPLAALEDGDQIGTASSMLGWYVGEGDIDEAAAAEIVAIIDPSREAREAATMDAIEKGIADIMLVMEPAIREAMAKAFAASFDDTELTDIGAFFATPSGAAFAAKSYKLASDPSIFVGMLENLPEMMGPIMAAVAEGEKAIEALPKAKAFADLSATERARLASLSGLTEQELEEAMSAEDMEEAAEDAAEAEEWDS</sequence>
<evidence type="ECO:0000256" key="1">
    <source>
        <dbReference type="SAM" id="MobiDB-lite"/>
    </source>
</evidence>
<feature type="chain" id="PRO_5047361925" description="DUF2059 domain-containing protein" evidence="2">
    <location>
        <begin position="22"/>
        <end position="296"/>
    </location>
</feature>